<protein>
    <submittedName>
        <fullName evidence="2">CoA binding domain protein</fullName>
    </submittedName>
</protein>
<dbReference type="AlphaFoldDB" id="A0A517LZV4"/>
<dbReference type="InterPro" id="IPR036291">
    <property type="entry name" value="NAD(P)-bd_dom_sf"/>
</dbReference>
<gene>
    <name evidence="2" type="ORF">EC9_23260</name>
</gene>
<evidence type="ECO:0000313" key="3">
    <source>
        <dbReference type="Proteomes" id="UP000319557"/>
    </source>
</evidence>
<dbReference type="Proteomes" id="UP000319557">
    <property type="component" value="Chromosome"/>
</dbReference>
<sequence>MNEDSLKSFLAAKTFAVAGASPKREKYGNKVFRALLESGREVFPLNPAADEIEGQPAFATIADLPEVPDAVSIITPPQVTRRIIDDAIAAGVKHVWMQPGAEDEQASQAAREAGLNVIDDGSCILVLLARMA</sequence>
<dbReference type="SMART" id="SM00881">
    <property type="entry name" value="CoA_binding"/>
    <property type="match status" value="1"/>
</dbReference>
<dbReference type="Gene3D" id="3.40.50.720">
    <property type="entry name" value="NAD(P)-binding Rossmann-like Domain"/>
    <property type="match status" value="1"/>
</dbReference>
<dbReference type="InterPro" id="IPR003781">
    <property type="entry name" value="CoA-bd"/>
</dbReference>
<dbReference type="OrthoDB" id="9804695at2"/>
<evidence type="ECO:0000259" key="1">
    <source>
        <dbReference type="SMART" id="SM00881"/>
    </source>
</evidence>
<dbReference type="EMBL" id="CP036261">
    <property type="protein sequence ID" value="QDS88139.1"/>
    <property type="molecule type" value="Genomic_DNA"/>
</dbReference>
<dbReference type="Pfam" id="PF13380">
    <property type="entry name" value="CoA_binding_2"/>
    <property type="match status" value="1"/>
</dbReference>
<organism evidence="2 3">
    <name type="scientific">Rosistilla ulvae</name>
    <dbReference type="NCBI Taxonomy" id="1930277"/>
    <lineage>
        <taxon>Bacteria</taxon>
        <taxon>Pseudomonadati</taxon>
        <taxon>Planctomycetota</taxon>
        <taxon>Planctomycetia</taxon>
        <taxon>Pirellulales</taxon>
        <taxon>Pirellulaceae</taxon>
        <taxon>Rosistilla</taxon>
    </lineage>
</organism>
<dbReference type="RefSeq" id="WP_145121774.1">
    <property type="nucleotide sequence ID" value="NZ_CP036261.1"/>
</dbReference>
<proteinExistence type="predicted"/>
<name>A0A517LZV4_9BACT</name>
<dbReference type="PANTHER" id="PTHR33303:SF2">
    <property type="entry name" value="COA-BINDING DOMAIN-CONTAINING PROTEIN"/>
    <property type="match status" value="1"/>
</dbReference>
<accession>A0A517LZV4</accession>
<dbReference type="SUPFAM" id="SSF51735">
    <property type="entry name" value="NAD(P)-binding Rossmann-fold domains"/>
    <property type="match status" value="1"/>
</dbReference>
<dbReference type="KEGG" id="ruv:EC9_23260"/>
<keyword evidence="3" id="KW-1185">Reference proteome</keyword>
<feature type="domain" description="CoA-binding" evidence="1">
    <location>
        <begin position="9"/>
        <end position="101"/>
    </location>
</feature>
<reference evidence="2 3" key="1">
    <citation type="submission" date="2019-02" db="EMBL/GenBank/DDBJ databases">
        <title>Deep-cultivation of Planctomycetes and their phenomic and genomic characterization uncovers novel biology.</title>
        <authorList>
            <person name="Wiegand S."/>
            <person name="Jogler M."/>
            <person name="Boedeker C."/>
            <person name="Pinto D."/>
            <person name="Vollmers J."/>
            <person name="Rivas-Marin E."/>
            <person name="Kohn T."/>
            <person name="Peeters S.H."/>
            <person name="Heuer A."/>
            <person name="Rast P."/>
            <person name="Oberbeckmann S."/>
            <person name="Bunk B."/>
            <person name="Jeske O."/>
            <person name="Meyerdierks A."/>
            <person name="Storesund J.E."/>
            <person name="Kallscheuer N."/>
            <person name="Luecker S."/>
            <person name="Lage O.M."/>
            <person name="Pohl T."/>
            <person name="Merkel B.J."/>
            <person name="Hornburger P."/>
            <person name="Mueller R.-W."/>
            <person name="Bruemmer F."/>
            <person name="Labrenz M."/>
            <person name="Spormann A.M."/>
            <person name="Op den Camp H."/>
            <person name="Overmann J."/>
            <person name="Amann R."/>
            <person name="Jetten M.S.M."/>
            <person name="Mascher T."/>
            <person name="Medema M.H."/>
            <person name="Devos D.P."/>
            <person name="Kaster A.-K."/>
            <person name="Ovreas L."/>
            <person name="Rohde M."/>
            <person name="Galperin M.Y."/>
            <person name="Jogler C."/>
        </authorList>
    </citation>
    <scope>NUCLEOTIDE SEQUENCE [LARGE SCALE GENOMIC DNA]</scope>
    <source>
        <strain evidence="2 3">EC9</strain>
    </source>
</reference>
<dbReference type="PANTHER" id="PTHR33303">
    <property type="entry name" value="CYTOPLASMIC PROTEIN-RELATED"/>
    <property type="match status" value="1"/>
</dbReference>
<evidence type="ECO:0000313" key="2">
    <source>
        <dbReference type="EMBL" id="QDS88139.1"/>
    </source>
</evidence>